<dbReference type="InterPro" id="IPR054722">
    <property type="entry name" value="PolX-like_BBD"/>
</dbReference>
<dbReference type="Pfam" id="PF14223">
    <property type="entry name" value="Retrotran_gag_2"/>
    <property type="match status" value="1"/>
</dbReference>
<feature type="region of interest" description="Disordered" evidence="5">
    <location>
        <begin position="806"/>
        <end position="859"/>
    </location>
</feature>
<dbReference type="GO" id="GO:0008270">
    <property type="term" value="F:zinc ion binding"/>
    <property type="evidence" value="ECO:0007669"/>
    <property type="project" value="InterPro"/>
</dbReference>
<evidence type="ECO:0000256" key="2">
    <source>
        <dbReference type="ARBA" id="ARBA00022723"/>
    </source>
</evidence>
<name>A0AAV8BID7_9POAL</name>
<dbReference type="InterPro" id="IPR036875">
    <property type="entry name" value="Znf_CCHC_sf"/>
</dbReference>
<dbReference type="GO" id="GO:0003676">
    <property type="term" value="F:nucleic acid binding"/>
    <property type="evidence" value="ECO:0007669"/>
    <property type="project" value="InterPro"/>
</dbReference>
<dbReference type="PANTHER" id="PTHR42648:SF27">
    <property type="entry name" value="RNA-DIRECTED DNA POLYMERASE"/>
    <property type="match status" value="1"/>
</dbReference>
<dbReference type="SUPFAM" id="SSF56672">
    <property type="entry name" value="DNA/RNA polymerases"/>
    <property type="match status" value="1"/>
</dbReference>
<evidence type="ECO:0000256" key="1">
    <source>
        <dbReference type="ARBA" id="ARBA00022670"/>
    </source>
</evidence>
<dbReference type="Proteomes" id="UP001140206">
    <property type="component" value="Unassembled WGS sequence"/>
</dbReference>
<dbReference type="Pfam" id="PF22936">
    <property type="entry name" value="Pol_BBD"/>
    <property type="match status" value="1"/>
</dbReference>
<gene>
    <name evidence="7" type="ORF">LUZ62_012978</name>
</gene>
<dbReference type="GO" id="GO:0004190">
    <property type="term" value="F:aspartic-type endopeptidase activity"/>
    <property type="evidence" value="ECO:0007669"/>
    <property type="project" value="UniProtKB-KW"/>
</dbReference>
<accession>A0AAV8BID7</accession>
<evidence type="ECO:0000256" key="4">
    <source>
        <dbReference type="ARBA" id="ARBA00022801"/>
    </source>
</evidence>
<sequence>MARSAQADVMIANSVMSSSSLTLRSLLEKEKLAFNGANFLDWHRNLRLAFRFEKREYLLSTPIPSAPKDTDPKDKQEEYEKHVNDDMEMSVLMVAVMESELQKEFIDSGYGVFEMITRLKNMFQTKARTERARLIKAVANTRLAEGHEVGPHVMKMAGLFRQLEKLDTPFPTGAIQDFILNSLPPSFTGFVVNYRMNGMDKSMDDLQNMLVETEDSLKKEKGPKDVLAVSDKSKKIKKRGRKAKKGKGPVTPQGSAKGAPVGSKKKKNPATPETVSYYCSNKGHWRRNCPKYLADKKAGTVQPSSSGIFVIETLLATSNTDWVFDTGSCAHICRNVQVLKNRRRLEKGEVQLRVGNGTCISAMAIGSVDLTLPSGFVLELKDVFLVPSITRNIISISCLDMDGFDVVIKNKLLTLFRNEVRFCDAHLLNGLYLLDSSGLILSVENDNRKRKISHENATLMWHCRLGHINEKRIKRLQTVGLLDRFAFEPIDTCESCLMGKMTKAPFPNKGTRANDLLDLVHTDVCGPMSICARGGYSYFITFTDDHSRYGYIYLMRHKSESFDKFKEFKNEVENQLGRKIKVLRSDRGGEYLSHEFGNYLKECGIVPQLTPPGTPQWNGVSERRNRTLLDMVRSMMSQADLPMSFWGYALETATFTLNRVPSKSVEKTPYELWFKKKPSMSFLKIWGCEAYVKRLVSDKLGPKSDKCHFVGYPKETKGYYFYNRNENKIVVARYGVFLEKEFLSRRSSGSNVVIEEIQEPQQQSMPQVGNVVVPNVVPNEVAQNVDAPNEVVAEPIPQVVVEEEVYEQAPSNENSNISRVDDVEEAPSLEVQEQSPQTVVEQVQEPQTSTLRRSARPSRPPIRYLGLHDILVMENDEPLTVDDMRKKTDSKEWLKAMESEMQSMYDNKVWTLVDLPNGVKPVENKWIFKRKVDMDGNLTIYKARLVAKGYKQIHGIDYEETFSPVVMFKSIRIMLAIAAFYDYEIWQMDVKTAFLNGNLEEDVYMTQPECFVDPKNANKVCKLQRSIYGLKQASRSWNKRFDEEVKKLNFSQSEKEPCVYKRFSGSVVVFLVLYVDDILLIGNDIPELNAVKDSLKKVFSMKDLGEAAYILGIKIYRDRSKRMLGLSQDAYIDKVLQKHNMANSKKGFLPMSHGIYLSKTQGPTTETDREYMKRFKYPSVVGSIMYAMLCTRPDVAHPISVTSRYQANPGMAHWTAVKNILKYLKRTQESILVYGGDQELVVTGYTDASFQTDRDDSKSQSGFVFLLNGGAVSWKSSKQDTTADSVTEAEYLAAGEASKEAVWIKEFLTELEVVPSISGPVDIYCDNTGAIAQSKEPRSHQKTRHILRRFHLIRQLVNDGWVKVKKVDGAANTADPLTKPLSRAAHELHVASMGIRRMPDWL</sequence>
<feature type="compositionally biased region" description="Basic and acidic residues" evidence="5">
    <location>
        <begin position="215"/>
        <end position="224"/>
    </location>
</feature>
<dbReference type="PROSITE" id="PS50994">
    <property type="entry name" value="INTEGRASE"/>
    <property type="match status" value="1"/>
</dbReference>
<dbReference type="InterPro" id="IPR013103">
    <property type="entry name" value="RVT_2"/>
</dbReference>
<dbReference type="SUPFAM" id="SSF53098">
    <property type="entry name" value="Ribonuclease H-like"/>
    <property type="match status" value="1"/>
</dbReference>
<feature type="domain" description="Integrase catalytic" evidence="6">
    <location>
        <begin position="503"/>
        <end position="677"/>
    </location>
</feature>
<dbReference type="InterPro" id="IPR012337">
    <property type="entry name" value="RNaseH-like_sf"/>
</dbReference>
<dbReference type="GO" id="GO:0006508">
    <property type="term" value="P:proteolysis"/>
    <property type="evidence" value="ECO:0007669"/>
    <property type="project" value="UniProtKB-KW"/>
</dbReference>
<dbReference type="EMBL" id="JAMFTS010000613">
    <property type="protein sequence ID" value="KAJ4742926.1"/>
    <property type="molecule type" value="Genomic_DNA"/>
</dbReference>
<keyword evidence="8" id="KW-1185">Reference proteome</keyword>
<dbReference type="Gene3D" id="3.30.420.10">
    <property type="entry name" value="Ribonuclease H-like superfamily/Ribonuclease H"/>
    <property type="match status" value="1"/>
</dbReference>
<keyword evidence="3" id="KW-0064">Aspartyl protease</keyword>
<evidence type="ECO:0000313" key="8">
    <source>
        <dbReference type="Proteomes" id="UP001140206"/>
    </source>
</evidence>
<dbReference type="InterPro" id="IPR043502">
    <property type="entry name" value="DNA/RNA_pol_sf"/>
</dbReference>
<dbReference type="InterPro" id="IPR025724">
    <property type="entry name" value="GAG-pre-integrase_dom"/>
</dbReference>
<reference evidence="7" key="1">
    <citation type="submission" date="2022-08" db="EMBL/GenBank/DDBJ databases">
        <authorList>
            <person name="Marques A."/>
        </authorList>
    </citation>
    <scope>NUCLEOTIDE SEQUENCE</scope>
    <source>
        <strain evidence="7">RhyPub2mFocal</strain>
        <tissue evidence="7">Leaves</tissue>
    </source>
</reference>
<dbReference type="InterPro" id="IPR001584">
    <property type="entry name" value="Integrase_cat-core"/>
</dbReference>
<protein>
    <submittedName>
        <fullName evidence="7">Transposon Ty1-GR2 Gag-Pol polyprotein</fullName>
    </submittedName>
</protein>
<dbReference type="PANTHER" id="PTHR42648">
    <property type="entry name" value="TRANSPOSASE, PUTATIVE-RELATED"/>
    <property type="match status" value="1"/>
</dbReference>
<evidence type="ECO:0000259" key="6">
    <source>
        <dbReference type="PROSITE" id="PS50994"/>
    </source>
</evidence>
<evidence type="ECO:0000256" key="5">
    <source>
        <dbReference type="SAM" id="MobiDB-lite"/>
    </source>
</evidence>
<evidence type="ECO:0000256" key="3">
    <source>
        <dbReference type="ARBA" id="ARBA00022750"/>
    </source>
</evidence>
<comment type="caution">
    <text evidence="7">The sequence shown here is derived from an EMBL/GenBank/DDBJ whole genome shotgun (WGS) entry which is preliminary data.</text>
</comment>
<dbReference type="InterPro" id="IPR039537">
    <property type="entry name" value="Retrotran_Ty1/copia-like"/>
</dbReference>
<dbReference type="InterPro" id="IPR036397">
    <property type="entry name" value="RNaseH_sf"/>
</dbReference>
<dbReference type="Pfam" id="PF07727">
    <property type="entry name" value="RVT_2"/>
    <property type="match status" value="1"/>
</dbReference>
<dbReference type="Pfam" id="PF25597">
    <property type="entry name" value="SH3_retrovirus"/>
    <property type="match status" value="1"/>
</dbReference>
<proteinExistence type="predicted"/>
<dbReference type="InterPro" id="IPR057670">
    <property type="entry name" value="SH3_retrovirus"/>
</dbReference>
<dbReference type="GO" id="GO:0015074">
    <property type="term" value="P:DNA integration"/>
    <property type="evidence" value="ECO:0007669"/>
    <property type="project" value="InterPro"/>
</dbReference>
<dbReference type="Pfam" id="PF00665">
    <property type="entry name" value="rve"/>
    <property type="match status" value="1"/>
</dbReference>
<keyword evidence="1" id="KW-0645">Protease</keyword>
<dbReference type="SUPFAM" id="SSF57756">
    <property type="entry name" value="Retrovirus zinc finger-like domains"/>
    <property type="match status" value="1"/>
</dbReference>
<dbReference type="CDD" id="cd09272">
    <property type="entry name" value="RNase_HI_RT_Ty1"/>
    <property type="match status" value="1"/>
</dbReference>
<feature type="region of interest" description="Disordered" evidence="5">
    <location>
        <begin position="214"/>
        <end position="273"/>
    </location>
</feature>
<evidence type="ECO:0000313" key="7">
    <source>
        <dbReference type="EMBL" id="KAJ4742926.1"/>
    </source>
</evidence>
<organism evidence="7 8">
    <name type="scientific">Rhynchospora pubera</name>
    <dbReference type="NCBI Taxonomy" id="906938"/>
    <lineage>
        <taxon>Eukaryota</taxon>
        <taxon>Viridiplantae</taxon>
        <taxon>Streptophyta</taxon>
        <taxon>Embryophyta</taxon>
        <taxon>Tracheophyta</taxon>
        <taxon>Spermatophyta</taxon>
        <taxon>Magnoliopsida</taxon>
        <taxon>Liliopsida</taxon>
        <taxon>Poales</taxon>
        <taxon>Cyperaceae</taxon>
        <taxon>Cyperoideae</taxon>
        <taxon>Rhynchosporeae</taxon>
        <taxon>Rhynchospora</taxon>
    </lineage>
</organism>
<feature type="compositionally biased region" description="Basic residues" evidence="5">
    <location>
        <begin position="234"/>
        <end position="247"/>
    </location>
</feature>
<feature type="compositionally biased region" description="Low complexity" evidence="5">
    <location>
        <begin position="830"/>
        <end position="852"/>
    </location>
</feature>
<dbReference type="Pfam" id="PF13976">
    <property type="entry name" value="gag_pre-integrs"/>
    <property type="match status" value="1"/>
</dbReference>
<keyword evidence="4" id="KW-0378">Hydrolase</keyword>
<keyword evidence="2" id="KW-0479">Metal-binding</keyword>